<evidence type="ECO:0000259" key="4">
    <source>
        <dbReference type="PROSITE" id="PS50011"/>
    </source>
</evidence>
<name>A0A7S2X5Q1_9EUKA</name>
<dbReference type="AlphaFoldDB" id="A0A7S2X5Q1"/>
<organism evidence="5">
    <name type="scientific">Lotharella oceanica</name>
    <dbReference type="NCBI Taxonomy" id="641309"/>
    <lineage>
        <taxon>Eukaryota</taxon>
        <taxon>Sar</taxon>
        <taxon>Rhizaria</taxon>
        <taxon>Cercozoa</taxon>
        <taxon>Chlorarachniophyceae</taxon>
        <taxon>Lotharella</taxon>
    </lineage>
</organism>
<feature type="compositionally biased region" description="Polar residues" evidence="3">
    <location>
        <begin position="454"/>
        <end position="467"/>
    </location>
</feature>
<keyword evidence="2" id="KW-0547">Nucleotide-binding</keyword>
<protein>
    <recommendedName>
        <fullName evidence="4">Protein kinase domain-containing protein</fullName>
    </recommendedName>
</protein>
<dbReference type="InterPro" id="IPR017441">
    <property type="entry name" value="Protein_kinase_ATP_BS"/>
</dbReference>
<evidence type="ECO:0000256" key="1">
    <source>
        <dbReference type="ARBA" id="ARBA00008874"/>
    </source>
</evidence>
<dbReference type="SUPFAM" id="SSF56112">
    <property type="entry name" value="Protein kinase-like (PK-like)"/>
    <property type="match status" value="1"/>
</dbReference>
<feature type="compositionally biased region" description="Polar residues" evidence="3">
    <location>
        <begin position="476"/>
        <end position="489"/>
    </location>
</feature>
<dbReference type="FunFam" id="1.10.510.10:FF:000947">
    <property type="entry name" value="serine/threonine-protein kinase OSR1"/>
    <property type="match status" value="1"/>
</dbReference>
<dbReference type="PROSITE" id="PS00107">
    <property type="entry name" value="PROTEIN_KINASE_ATP"/>
    <property type="match status" value="1"/>
</dbReference>
<evidence type="ECO:0000256" key="3">
    <source>
        <dbReference type="SAM" id="MobiDB-lite"/>
    </source>
</evidence>
<dbReference type="InterPro" id="IPR047173">
    <property type="entry name" value="STRAD_A/B-like"/>
</dbReference>
<dbReference type="PROSITE" id="PS50011">
    <property type="entry name" value="PROTEIN_KINASE_DOM"/>
    <property type="match status" value="1"/>
</dbReference>
<dbReference type="GO" id="GO:0005524">
    <property type="term" value="F:ATP binding"/>
    <property type="evidence" value="ECO:0007669"/>
    <property type="project" value="UniProtKB-UniRule"/>
</dbReference>
<dbReference type="GO" id="GO:0004672">
    <property type="term" value="F:protein kinase activity"/>
    <property type="evidence" value="ECO:0007669"/>
    <property type="project" value="InterPro"/>
</dbReference>
<proteinExistence type="inferred from homology"/>
<feature type="binding site" evidence="2">
    <location>
        <position position="55"/>
    </location>
    <ligand>
        <name>ATP</name>
        <dbReference type="ChEBI" id="CHEBI:30616"/>
    </ligand>
</feature>
<dbReference type="Pfam" id="PF00069">
    <property type="entry name" value="Pkinase"/>
    <property type="match status" value="1"/>
</dbReference>
<sequence length="540" mass="59712">MAGVDTGKKKPRKYATGALGFQLYEPEIGSGAFAKVLKAGVCKITWNDFVDTAKKLQVSEDVMKKLEAKVDKEDPMELLEFSLHSLNEALYGGGEGKPEPTKEEEARRKDVIDSVIESIKQARTETKECVAVKILESDHANWEDIRKELGIMRSMNHGNVVRVYSAFVNSFGADNQQELWIVMPLLAVGSCSSVLREFYKKGIKDPKILATILYKVLQALAYFHKDGQIHRDVKAGNILLSEDGEVQLADFGVSANTIEHGSQVGLRKTFVGTPCWMAPEVMEQRNGHNTKADIWSFGITAMELAYGYAPYAHEKAMKVLVLTLKNAPPTCEVYSDYDNPKFPRSFHKLIARCLNKSPSERPDAKKLMSHGFFKHKADNAYLKKHLIDDVMAKRKATVTSKPVQPEGGGLMKKTQSAPLPIDSFCFPEGTDDLKNFRKQRDTIKKEVDATKESQTYTIGDTQGLQTPESKKESADGVQTTADGVQTTGNGVRAVGRFRITSGSPNTESPTSKPEPEASPETVEGTKEPKKVGRFTVIKDG</sequence>
<dbReference type="InterPro" id="IPR011009">
    <property type="entry name" value="Kinase-like_dom_sf"/>
</dbReference>
<accession>A0A7S2X5Q1</accession>
<feature type="region of interest" description="Disordered" evidence="3">
    <location>
        <begin position="454"/>
        <end position="540"/>
    </location>
</feature>
<dbReference type="PANTHER" id="PTHR48014">
    <property type="entry name" value="SERINE/THREONINE-PROTEIN KINASE FRAY2"/>
    <property type="match status" value="1"/>
</dbReference>
<feature type="compositionally biased region" description="Polar residues" evidence="3">
    <location>
        <begin position="500"/>
        <end position="511"/>
    </location>
</feature>
<dbReference type="InterPro" id="IPR000719">
    <property type="entry name" value="Prot_kinase_dom"/>
</dbReference>
<feature type="compositionally biased region" description="Basic and acidic residues" evidence="3">
    <location>
        <begin position="523"/>
        <end position="540"/>
    </location>
</feature>
<comment type="similarity">
    <text evidence="1">Belongs to the protein kinase superfamily. STE Ser/Thr protein kinase family. STE20 subfamily.</text>
</comment>
<dbReference type="SMART" id="SM00220">
    <property type="entry name" value="S_TKc"/>
    <property type="match status" value="1"/>
</dbReference>
<dbReference type="GO" id="GO:0043539">
    <property type="term" value="F:protein serine/threonine kinase activator activity"/>
    <property type="evidence" value="ECO:0007669"/>
    <property type="project" value="InterPro"/>
</dbReference>
<dbReference type="PANTHER" id="PTHR48014:SF21">
    <property type="entry name" value="SERINE_THREONINE-PROTEIN KINASE FRAY2"/>
    <property type="match status" value="1"/>
</dbReference>
<reference evidence="5" key="1">
    <citation type="submission" date="2021-01" db="EMBL/GenBank/DDBJ databases">
        <authorList>
            <person name="Corre E."/>
            <person name="Pelletier E."/>
            <person name="Niang G."/>
            <person name="Scheremetjew M."/>
            <person name="Finn R."/>
            <person name="Kale V."/>
            <person name="Holt S."/>
            <person name="Cochrane G."/>
            <person name="Meng A."/>
            <person name="Brown T."/>
            <person name="Cohen L."/>
        </authorList>
    </citation>
    <scope>NUCLEOTIDE SEQUENCE</scope>
    <source>
        <strain evidence="5">CCMP622</strain>
    </source>
</reference>
<gene>
    <name evidence="5" type="ORF">LSP00402_LOCUS257</name>
</gene>
<feature type="domain" description="Protein kinase" evidence="4">
    <location>
        <begin position="22"/>
        <end position="373"/>
    </location>
</feature>
<evidence type="ECO:0000313" key="5">
    <source>
        <dbReference type="EMBL" id="CAD9744292.1"/>
    </source>
</evidence>
<evidence type="ECO:0000256" key="2">
    <source>
        <dbReference type="PROSITE-ProRule" id="PRU10141"/>
    </source>
</evidence>
<dbReference type="Gene3D" id="1.10.510.10">
    <property type="entry name" value="Transferase(Phosphotransferase) domain 1"/>
    <property type="match status" value="1"/>
</dbReference>
<dbReference type="EMBL" id="HBHP01000382">
    <property type="protein sequence ID" value="CAD9744292.1"/>
    <property type="molecule type" value="Transcribed_RNA"/>
</dbReference>
<keyword evidence="2" id="KW-0067">ATP-binding</keyword>